<dbReference type="PANTHER" id="PTHR47637:SF1">
    <property type="entry name" value="CHAPERONE SURA"/>
    <property type="match status" value="1"/>
</dbReference>
<keyword evidence="5 7" id="KW-0143">Chaperone</keyword>
<dbReference type="InterPro" id="IPR015391">
    <property type="entry name" value="SurA_N"/>
</dbReference>
<comment type="function">
    <text evidence="7">Chaperone involved in the correct folding and assembly of outer membrane proteins. Recognizes specific patterns of aromatic residues and the orientation of their side chains, which are found more frequently in integral outer membrane proteins. May act in both early periplasmic and late outer membrane-associated steps of protein maturation.</text>
</comment>
<dbReference type="PROSITE" id="PS50198">
    <property type="entry name" value="PPIC_PPIASE_2"/>
    <property type="match status" value="2"/>
</dbReference>
<organism evidence="9 10">
    <name type="scientific">Chitinimonas lacunae</name>
    <dbReference type="NCBI Taxonomy" id="1963018"/>
    <lineage>
        <taxon>Bacteria</taxon>
        <taxon>Pseudomonadati</taxon>
        <taxon>Pseudomonadota</taxon>
        <taxon>Betaproteobacteria</taxon>
        <taxon>Neisseriales</taxon>
        <taxon>Chitinibacteraceae</taxon>
        <taxon>Chitinimonas</taxon>
    </lineage>
</organism>
<name>A0ABV8MS85_9NEIS</name>
<dbReference type="InterPro" id="IPR023034">
    <property type="entry name" value="PPIase_SurA"/>
</dbReference>
<dbReference type="SUPFAM" id="SSF109998">
    <property type="entry name" value="Triger factor/SurA peptide-binding domain-like"/>
    <property type="match status" value="1"/>
</dbReference>
<dbReference type="RefSeq" id="WP_378164233.1">
    <property type="nucleotide sequence ID" value="NZ_JBHSBU010000001.1"/>
</dbReference>
<comment type="caution">
    <text evidence="9">The sequence shown here is derived from an EMBL/GenBank/DDBJ whole genome shotgun (WGS) entry which is preliminary data.</text>
</comment>
<reference evidence="10" key="1">
    <citation type="journal article" date="2019" name="Int. J. Syst. Evol. Microbiol.">
        <title>The Global Catalogue of Microorganisms (GCM) 10K type strain sequencing project: providing services to taxonomists for standard genome sequencing and annotation.</title>
        <authorList>
            <consortium name="The Broad Institute Genomics Platform"/>
            <consortium name="The Broad Institute Genome Sequencing Center for Infectious Disease"/>
            <person name="Wu L."/>
            <person name="Ma J."/>
        </authorList>
    </citation>
    <scope>NUCLEOTIDE SEQUENCE [LARGE SCALE GENOMIC DNA]</scope>
    <source>
        <strain evidence="10">LMG 29894</strain>
    </source>
</reference>
<comment type="domain">
    <text evidence="7">The PPIase activity resides only in the second parvulin domain. The N-terminal region and the C-terminal tail are necessary and sufficient for the chaperone activity of SurA. The PPIase activity is dispensable for SurA to function as a chaperone. The N-terminal region and the C-terminal tail are also required for porin recognition.</text>
</comment>
<evidence type="ECO:0000256" key="1">
    <source>
        <dbReference type="ARBA" id="ARBA00022729"/>
    </source>
</evidence>
<comment type="catalytic activity">
    <reaction evidence="7">
        <text>[protein]-peptidylproline (omega=180) = [protein]-peptidylproline (omega=0)</text>
        <dbReference type="Rhea" id="RHEA:16237"/>
        <dbReference type="Rhea" id="RHEA-COMP:10747"/>
        <dbReference type="Rhea" id="RHEA-COMP:10748"/>
        <dbReference type="ChEBI" id="CHEBI:83833"/>
        <dbReference type="ChEBI" id="CHEBI:83834"/>
        <dbReference type="EC" id="5.2.1.8"/>
    </reaction>
</comment>
<evidence type="ECO:0000313" key="9">
    <source>
        <dbReference type="EMBL" id="MFC4159941.1"/>
    </source>
</evidence>
<sequence precursor="true">MFASKRLVAALLAAAFAAPLSAEPVTLDRVVAVVNKSVITERELAERIDNVVHNLKQQKVAAPPQDVLRTQVLERMVTERVLLDFALETGLRIDEQQLDRTVERIAEQNRLTVPQFRAALEKDGGNFARFRDEIRTELVVNRLREREIDSRVFVSDAEVDMFLKEQKTEGGDTVELEYKLSHIAIQLPEGASPEQISAKQRRAEAAAKALAAGKPFAEVAATFSEAPDSLSGGALGWRPAGRLPGLFLQALDQLMPGQSTPILRSPAGFHILKLEDKKSRDAREIIEQARTRHILVKVNELTSDSDALARIEQIRERLQKGAKFEDQAKAYSEDGTAQRGGDLGWLAPGDPIDPDFMKVVESVPLKQLSEPVRTQFGWHLIEVQERRTQDVTDERRRARTMNELRNRKADEQYEDWIKQMRDRAYVDLRLVEK</sequence>
<keyword evidence="2 7" id="KW-0677">Repeat</keyword>
<feature type="domain" description="PpiC" evidence="8">
    <location>
        <begin position="286"/>
        <end position="385"/>
    </location>
</feature>
<dbReference type="Pfam" id="PF09312">
    <property type="entry name" value="SurA_N"/>
    <property type="match status" value="1"/>
</dbReference>
<protein>
    <recommendedName>
        <fullName evidence="7">Chaperone SurA</fullName>
    </recommendedName>
    <alternativeName>
        <fullName evidence="7">Peptidyl-prolyl cis-trans isomerase SurA</fullName>
        <shortName evidence="7">PPIase SurA</shortName>
        <ecNumber evidence="7">5.2.1.8</ecNumber>
    </alternativeName>
    <alternativeName>
        <fullName evidence="7">Rotamase SurA</fullName>
    </alternativeName>
</protein>
<evidence type="ECO:0000259" key="8">
    <source>
        <dbReference type="PROSITE" id="PS50198"/>
    </source>
</evidence>
<dbReference type="Proteomes" id="UP001595791">
    <property type="component" value="Unassembled WGS sequence"/>
</dbReference>
<dbReference type="InterPro" id="IPR027304">
    <property type="entry name" value="Trigger_fact/SurA_dom_sf"/>
</dbReference>
<dbReference type="InterPro" id="IPR000297">
    <property type="entry name" value="PPIase_PpiC"/>
</dbReference>
<dbReference type="Gene3D" id="3.10.50.40">
    <property type="match status" value="2"/>
</dbReference>
<feature type="domain" description="PpiC" evidence="8">
    <location>
        <begin position="175"/>
        <end position="276"/>
    </location>
</feature>
<feature type="chain" id="PRO_5044901580" description="Chaperone SurA" evidence="7">
    <location>
        <begin position="23"/>
        <end position="433"/>
    </location>
</feature>
<keyword evidence="6 7" id="KW-0413">Isomerase</keyword>
<evidence type="ECO:0000256" key="6">
    <source>
        <dbReference type="ARBA" id="ARBA00023235"/>
    </source>
</evidence>
<dbReference type="HAMAP" id="MF_01183">
    <property type="entry name" value="Chaperone_SurA"/>
    <property type="match status" value="1"/>
</dbReference>
<dbReference type="EC" id="5.2.1.8" evidence="7"/>
<proteinExistence type="inferred from homology"/>
<evidence type="ECO:0000256" key="3">
    <source>
        <dbReference type="ARBA" id="ARBA00022764"/>
    </source>
</evidence>
<dbReference type="InterPro" id="IPR046357">
    <property type="entry name" value="PPIase_dom_sf"/>
</dbReference>
<keyword evidence="4 7" id="KW-0697">Rotamase</keyword>
<evidence type="ECO:0000256" key="2">
    <source>
        <dbReference type="ARBA" id="ARBA00022737"/>
    </source>
</evidence>
<evidence type="ECO:0000313" key="10">
    <source>
        <dbReference type="Proteomes" id="UP001595791"/>
    </source>
</evidence>
<dbReference type="Pfam" id="PF00639">
    <property type="entry name" value="Rotamase"/>
    <property type="match status" value="1"/>
</dbReference>
<evidence type="ECO:0000256" key="4">
    <source>
        <dbReference type="ARBA" id="ARBA00023110"/>
    </source>
</evidence>
<dbReference type="Gene3D" id="1.10.4030.10">
    <property type="entry name" value="Porin chaperone SurA, peptide-binding domain"/>
    <property type="match status" value="1"/>
</dbReference>
<keyword evidence="1 7" id="KW-0732">Signal</keyword>
<dbReference type="InterPro" id="IPR050280">
    <property type="entry name" value="OMP_Chaperone_SurA"/>
</dbReference>
<dbReference type="Pfam" id="PF13616">
    <property type="entry name" value="Rotamase_3"/>
    <property type="match status" value="1"/>
</dbReference>
<accession>A0ABV8MS85</accession>
<keyword evidence="10" id="KW-1185">Reference proteome</keyword>
<comment type="subcellular location">
    <subcellularLocation>
        <location evidence="7">Periplasm</location>
    </subcellularLocation>
    <text evidence="7">Is capable of associating with the outer membrane.</text>
</comment>
<dbReference type="EMBL" id="JBHSBU010000001">
    <property type="protein sequence ID" value="MFC4159941.1"/>
    <property type="molecule type" value="Genomic_DNA"/>
</dbReference>
<keyword evidence="3 7" id="KW-0574">Periplasm</keyword>
<dbReference type="InterPro" id="IPR023058">
    <property type="entry name" value="PPIase_PpiC_CS"/>
</dbReference>
<dbReference type="SUPFAM" id="SSF54534">
    <property type="entry name" value="FKBP-like"/>
    <property type="match status" value="2"/>
</dbReference>
<dbReference type="GO" id="GO:0003755">
    <property type="term" value="F:peptidyl-prolyl cis-trans isomerase activity"/>
    <property type="evidence" value="ECO:0007669"/>
    <property type="project" value="UniProtKB-EC"/>
</dbReference>
<evidence type="ECO:0000256" key="7">
    <source>
        <dbReference type="HAMAP-Rule" id="MF_01183"/>
    </source>
</evidence>
<gene>
    <name evidence="7" type="primary">surA</name>
    <name evidence="9" type="ORF">ACFOW7_11350</name>
</gene>
<dbReference type="PANTHER" id="PTHR47637">
    <property type="entry name" value="CHAPERONE SURA"/>
    <property type="match status" value="1"/>
</dbReference>
<feature type="signal peptide" evidence="7">
    <location>
        <begin position="1"/>
        <end position="22"/>
    </location>
</feature>
<dbReference type="PROSITE" id="PS01096">
    <property type="entry name" value="PPIC_PPIASE_1"/>
    <property type="match status" value="1"/>
</dbReference>
<evidence type="ECO:0000256" key="5">
    <source>
        <dbReference type="ARBA" id="ARBA00023186"/>
    </source>
</evidence>